<proteinExistence type="predicted"/>
<sequence>MTSLSSWNVAQVARASRTAANRRSRLSEVDGWSVQVPVATRVGPREDVKEEHSVADQAGLFTVLEGADGSGKSAITEQLVAALHAVGHTVRRLDRARPTGDAPHAALVRAVNELFRSPTATASGWEHLSLAAAAQYHSVLHAQVVPAVAGGEIVIADSWWDKTWVRLGLEAEIVHNLDEHRRRALQERQQALLPPSPLPARLRLTVLIDTPLRDRIAWYQAAGCPDAVLGRAGVLTRDTEEFGEFTERIATGLRQLASLHGWPVVANGVHRTAAQAATDLCALIEQRTRSAVHAPEPV</sequence>
<name>A0A6N7KWH0_9ACTN</name>
<dbReference type="SUPFAM" id="SSF52540">
    <property type="entry name" value="P-loop containing nucleoside triphosphate hydrolases"/>
    <property type="match status" value="1"/>
</dbReference>
<dbReference type="Pfam" id="PF02223">
    <property type="entry name" value="Thymidylate_kin"/>
    <property type="match status" value="1"/>
</dbReference>
<dbReference type="InterPro" id="IPR039430">
    <property type="entry name" value="Thymidylate_kin-like_dom"/>
</dbReference>
<dbReference type="Proteomes" id="UP000450000">
    <property type="component" value="Unassembled WGS sequence"/>
</dbReference>
<feature type="domain" description="Thymidylate kinase-like" evidence="1">
    <location>
        <begin position="64"/>
        <end position="157"/>
    </location>
</feature>
<evidence type="ECO:0000313" key="3">
    <source>
        <dbReference type="Proteomes" id="UP000450000"/>
    </source>
</evidence>
<evidence type="ECO:0000313" key="2">
    <source>
        <dbReference type="EMBL" id="MQS16002.1"/>
    </source>
</evidence>
<dbReference type="Gene3D" id="3.40.50.300">
    <property type="entry name" value="P-loop containing nucleotide triphosphate hydrolases"/>
    <property type="match status" value="1"/>
</dbReference>
<comment type="caution">
    <text evidence="2">The sequence shown here is derived from an EMBL/GenBank/DDBJ whole genome shotgun (WGS) entry which is preliminary data.</text>
</comment>
<dbReference type="AlphaFoldDB" id="A0A6N7KWH0"/>
<keyword evidence="3" id="KW-1185">Reference proteome</keyword>
<gene>
    <name evidence="2" type="ORF">F7Q99_28080</name>
</gene>
<organism evidence="2 3">
    <name type="scientific">Streptomyces kaniharaensis</name>
    <dbReference type="NCBI Taxonomy" id="212423"/>
    <lineage>
        <taxon>Bacteria</taxon>
        <taxon>Bacillati</taxon>
        <taxon>Actinomycetota</taxon>
        <taxon>Actinomycetes</taxon>
        <taxon>Kitasatosporales</taxon>
        <taxon>Streptomycetaceae</taxon>
        <taxon>Streptomyces</taxon>
    </lineage>
</organism>
<dbReference type="InterPro" id="IPR027417">
    <property type="entry name" value="P-loop_NTPase"/>
</dbReference>
<dbReference type="EMBL" id="WBOF01000002">
    <property type="protein sequence ID" value="MQS16002.1"/>
    <property type="molecule type" value="Genomic_DNA"/>
</dbReference>
<evidence type="ECO:0000259" key="1">
    <source>
        <dbReference type="Pfam" id="PF02223"/>
    </source>
</evidence>
<reference evidence="2 3" key="1">
    <citation type="submission" date="2019-09" db="EMBL/GenBank/DDBJ databases">
        <title>Genome Sequences of Streptomyces kaniharaensis ATCC 21070.</title>
        <authorList>
            <person name="Zhu W."/>
            <person name="De Crecy-Lagard V."/>
            <person name="Richards N.G."/>
        </authorList>
    </citation>
    <scope>NUCLEOTIDE SEQUENCE [LARGE SCALE GENOMIC DNA]</scope>
    <source>
        <strain evidence="2 3">SF-557</strain>
    </source>
</reference>
<protein>
    <recommendedName>
        <fullName evidence="1">Thymidylate kinase-like domain-containing protein</fullName>
    </recommendedName>
</protein>
<accession>A0A6N7KWH0</accession>